<organism evidence="7 8">
    <name type="scientific">Legionella dresdenensis</name>
    <dbReference type="NCBI Taxonomy" id="450200"/>
    <lineage>
        <taxon>Bacteria</taxon>
        <taxon>Pseudomonadati</taxon>
        <taxon>Pseudomonadota</taxon>
        <taxon>Gammaproteobacteria</taxon>
        <taxon>Legionellales</taxon>
        <taxon>Legionellaceae</taxon>
        <taxon>Legionella</taxon>
    </lineage>
</organism>
<feature type="binding site" evidence="3">
    <location>
        <position position="244"/>
    </location>
    <ligand>
        <name>substrate</name>
    </ligand>
</feature>
<dbReference type="RefSeq" id="WP_382340081.1">
    <property type="nucleotide sequence ID" value="NZ_JBHSAB010000001.1"/>
</dbReference>
<keyword evidence="3" id="KW-0862">Zinc</keyword>
<dbReference type="PRINTS" id="PR00083">
    <property type="entry name" value="HOLDHDRGNASE"/>
</dbReference>
<evidence type="ECO:0000256" key="4">
    <source>
        <dbReference type="PIRNR" id="PIRNR000099"/>
    </source>
</evidence>
<feature type="binding site" evidence="3">
    <location>
        <position position="404"/>
    </location>
    <ligand>
        <name>Zn(2+)</name>
        <dbReference type="ChEBI" id="CHEBI:29105"/>
    </ligand>
</feature>
<dbReference type="Gene3D" id="1.20.5.1300">
    <property type="match status" value="1"/>
</dbReference>
<sequence length="423" mass="45822">MKKQIMERFSNGNTNLTEGVNRIINTVRQCGDQALREYTLQFDQVILTDLQVSEQEWGVSEDLAEKYQLAIRKAYGNILRFHQAQYPQPVISNNNGIILRKEFRAIESVGLYIPAGTAPLVSTLLMLAIPARIAGCKRVVVVTPPSAGQVNPAILFAARICGISEVYKVGGAQAIAALAYGTESIQRVAKIFGPGNQYVTEAKKIVASDPAGAALDMPAGPSEVMIIADENANPEFVAADLLAQAEHDSLAQCMLVTTSQALAERVSLQLDIQSRQLSRKTILLNALKSCRILICRDIAGCIQLANEYAPEHLIINTLNAELLSAEISNAGSVFIGAWTPEALGDYASGANHVLPTYGYARAYSGLGVESFMKSITFQQAKPEGLLELASCVETLAELEGLDGHKNSVLLRRVYLEKGMRNVD</sequence>
<dbReference type="EC" id="1.1.1.23" evidence="3"/>
<feature type="active site" description="Proton acceptor" evidence="3">
    <location>
        <position position="311"/>
    </location>
</feature>
<dbReference type="HAMAP" id="MF_01024">
    <property type="entry name" value="HisD"/>
    <property type="match status" value="1"/>
</dbReference>
<feature type="binding site" evidence="3">
    <location>
        <position position="345"/>
    </location>
    <ligand>
        <name>substrate</name>
    </ligand>
</feature>
<reference evidence="8" key="1">
    <citation type="journal article" date="2019" name="Int. J. Syst. Evol. Microbiol.">
        <title>The Global Catalogue of Microorganisms (GCM) 10K type strain sequencing project: providing services to taxonomists for standard genome sequencing and annotation.</title>
        <authorList>
            <consortium name="The Broad Institute Genomics Platform"/>
            <consortium name="The Broad Institute Genome Sequencing Center for Infectious Disease"/>
            <person name="Wu L."/>
            <person name="Ma J."/>
        </authorList>
    </citation>
    <scope>NUCLEOTIDE SEQUENCE [LARGE SCALE GENOMIC DNA]</scope>
    <source>
        <strain evidence="8">CCUG 59858</strain>
    </source>
</reference>
<keyword evidence="3" id="KW-0479">Metal-binding</keyword>
<name>A0ABV8CBH8_9GAMM</name>
<feature type="transmembrane region" description="Helical" evidence="6">
    <location>
        <begin position="109"/>
        <end position="129"/>
    </location>
</feature>
<dbReference type="CDD" id="cd06572">
    <property type="entry name" value="Histidinol_dh"/>
    <property type="match status" value="1"/>
</dbReference>
<feature type="binding site" evidence="3">
    <location>
        <position position="244"/>
    </location>
    <ligand>
        <name>Zn(2+)</name>
        <dbReference type="ChEBI" id="CHEBI:29105"/>
    </ligand>
</feature>
<accession>A0ABV8CBH8</accession>
<comment type="catalytic activity">
    <reaction evidence="3">
        <text>L-histidinol + 2 NAD(+) + H2O = L-histidine + 2 NADH + 3 H(+)</text>
        <dbReference type="Rhea" id="RHEA:20641"/>
        <dbReference type="ChEBI" id="CHEBI:15377"/>
        <dbReference type="ChEBI" id="CHEBI:15378"/>
        <dbReference type="ChEBI" id="CHEBI:57540"/>
        <dbReference type="ChEBI" id="CHEBI:57595"/>
        <dbReference type="ChEBI" id="CHEBI:57699"/>
        <dbReference type="ChEBI" id="CHEBI:57945"/>
        <dbReference type="EC" id="1.1.1.23"/>
    </reaction>
</comment>
<dbReference type="PANTHER" id="PTHR21256:SF2">
    <property type="entry name" value="HISTIDINE BIOSYNTHESIS TRIFUNCTIONAL PROTEIN"/>
    <property type="match status" value="1"/>
</dbReference>
<comment type="caution">
    <text evidence="7">The sequence shown here is derived from an EMBL/GenBank/DDBJ whole genome shotgun (WGS) entry which is preliminary data.</text>
</comment>
<keyword evidence="6" id="KW-1133">Transmembrane helix</keyword>
<comment type="function">
    <text evidence="3">Catalyzes the sequential NAD-dependent oxidations of L-histidinol to L-histidinaldehyde and then to L-histidine.</text>
</comment>
<protein>
    <recommendedName>
        <fullName evidence="3">Histidinol dehydrogenase</fullName>
        <shortName evidence="3">HDH</shortName>
        <ecNumber evidence="3">1.1.1.23</ecNumber>
    </recommendedName>
</protein>
<evidence type="ECO:0000256" key="5">
    <source>
        <dbReference type="RuleBase" id="RU004175"/>
    </source>
</evidence>
<dbReference type="SUPFAM" id="SSF53720">
    <property type="entry name" value="ALDH-like"/>
    <property type="match status" value="1"/>
</dbReference>
<keyword evidence="2 3" id="KW-0560">Oxidoreductase</keyword>
<evidence type="ECO:0000256" key="2">
    <source>
        <dbReference type="ARBA" id="ARBA00023002"/>
    </source>
</evidence>
<keyword evidence="3" id="KW-0520">NAD</keyword>
<evidence type="ECO:0000256" key="3">
    <source>
        <dbReference type="HAMAP-Rule" id="MF_01024"/>
    </source>
</evidence>
<feature type="binding site" evidence="3">
    <location>
        <position position="312"/>
    </location>
    <ligand>
        <name>substrate</name>
    </ligand>
</feature>
<dbReference type="Pfam" id="PF00815">
    <property type="entry name" value="Histidinol_dh"/>
    <property type="match status" value="1"/>
</dbReference>
<feature type="binding site" evidence="3">
    <location>
        <position position="247"/>
    </location>
    <ligand>
        <name>Zn(2+)</name>
        <dbReference type="ChEBI" id="CHEBI:29105"/>
    </ligand>
</feature>
<proteinExistence type="inferred from homology"/>
<comment type="pathway">
    <text evidence="3">Amino-acid biosynthesis; L-histidine biosynthesis; L-histidine from 5-phospho-alpha-D-ribose 1-diphosphate: step 9/9.</text>
</comment>
<feature type="binding site" evidence="3">
    <location>
        <position position="404"/>
    </location>
    <ligand>
        <name>substrate</name>
    </ligand>
</feature>
<feature type="binding site" evidence="3">
    <location>
        <position position="112"/>
    </location>
    <ligand>
        <name>NAD(+)</name>
        <dbReference type="ChEBI" id="CHEBI:57540"/>
    </ligand>
</feature>
<dbReference type="InterPro" id="IPR022695">
    <property type="entry name" value="Histidinol_DH_monofunct"/>
</dbReference>
<dbReference type="GO" id="GO:0004399">
    <property type="term" value="F:histidinol dehydrogenase activity"/>
    <property type="evidence" value="ECO:0007669"/>
    <property type="project" value="UniProtKB-EC"/>
</dbReference>
<keyword evidence="6" id="KW-0472">Membrane</keyword>
<feature type="active site" description="Proton acceptor" evidence="3">
    <location>
        <position position="312"/>
    </location>
</feature>
<dbReference type="EMBL" id="JBHSAB010000001">
    <property type="protein sequence ID" value="MFC3907581.1"/>
    <property type="molecule type" value="Genomic_DNA"/>
</dbReference>
<dbReference type="InterPro" id="IPR016161">
    <property type="entry name" value="Ald_DH/histidinol_DH"/>
</dbReference>
<keyword evidence="3" id="KW-0028">Amino-acid biosynthesis</keyword>
<dbReference type="Gene3D" id="3.40.50.1980">
    <property type="entry name" value="Nitrogenase molybdenum iron protein domain"/>
    <property type="match status" value="2"/>
</dbReference>
<evidence type="ECO:0000256" key="6">
    <source>
        <dbReference type="SAM" id="Phobius"/>
    </source>
</evidence>
<dbReference type="Proteomes" id="UP001595758">
    <property type="component" value="Unassembled WGS sequence"/>
</dbReference>
<feature type="binding site" evidence="3">
    <location>
        <position position="345"/>
    </location>
    <ligand>
        <name>Zn(2+)</name>
        <dbReference type="ChEBI" id="CHEBI:29105"/>
    </ligand>
</feature>
<dbReference type="PIRSF" id="PIRSF000099">
    <property type="entry name" value="Histidinol_dh"/>
    <property type="match status" value="1"/>
</dbReference>
<dbReference type="NCBIfam" id="TIGR00069">
    <property type="entry name" value="hisD"/>
    <property type="match status" value="1"/>
</dbReference>
<evidence type="ECO:0000313" key="8">
    <source>
        <dbReference type="Proteomes" id="UP001595758"/>
    </source>
</evidence>
<dbReference type="PANTHER" id="PTHR21256">
    <property type="entry name" value="HISTIDINOL DEHYDROGENASE HDH"/>
    <property type="match status" value="1"/>
</dbReference>
<feature type="binding site" evidence="3">
    <location>
        <position position="399"/>
    </location>
    <ligand>
        <name>substrate</name>
    </ligand>
</feature>
<keyword evidence="6" id="KW-0812">Transmembrane</keyword>
<evidence type="ECO:0000256" key="1">
    <source>
        <dbReference type="ARBA" id="ARBA00010178"/>
    </source>
</evidence>
<comment type="cofactor">
    <cofactor evidence="3">
        <name>Zn(2+)</name>
        <dbReference type="ChEBI" id="CHEBI:29105"/>
    </cofactor>
    <text evidence="3">Binds 1 zinc ion per subunit.</text>
</comment>
<comment type="similarity">
    <text evidence="1 3 4 5">Belongs to the histidinol dehydrogenase family.</text>
</comment>
<gene>
    <name evidence="3 7" type="primary">hisD</name>
    <name evidence="7" type="ORF">ACFORL_00625</name>
</gene>
<evidence type="ECO:0000313" key="7">
    <source>
        <dbReference type="EMBL" id="MFC3907581.1"/>
    </source>
</evidence>
<feature type="binding site" evidence="3">
    <location>
        <position position="196"/>
    </location>
    <ligand>
        <name>NAD(+)</name>
        <dbReference type="ChEBI" id="CHEBI:57540"/>
    </ligand>
</feature>
<dbReference type="InterPro" id="IPR012131">
    <property type="entry name" value="Hstdl_DH"/>
</dbReference>
<keyword evidence="3" id="KW-0368">Histidine biosynthesis</keyword>
<keyword evidence="8" id="KW-1185">Reference proteome</keyword>
<feature type="binding site" evidence="3">
    <location>
        <position position="173"/>
    </location>
    <ligand>
        <name>NAD(+)</name>
        <dbReference type="ChEBI" id="CHEBI:57540"/>
    </ligand>
</feature>
<feature type="binding site" evidence="3">
    <location>
        <position position="247"/>
    </location>
    <ligand>
        <name>substrate</name>
    </ligand>
</feature>
<feature type="binding site" evidence="3">
    <location>
        <position position="222"/>
    </location>
    <ligand>
        <name>substrate</name>
    </ligand>
</feature>